<dbReference type="EMBL" id="QTSX02000175">
    <property type="protein sequence ID" value="KAJ9087947.1"/>
    <property type="molecule type" value="Genomic_DNA"/>
</dbReference>
<dbReference type="Proteomes" id="UP001165960">
    <property type="component" value="Unassembled WGS sequence"/>
</dbReference>
<evidence type="ECO:0000313" key="2">
    <source>
        <dbReference type="Proteomes" id="UP001165960"/>
    </source>
</evidence>
<evidence type="ECO:0000313" key="1">
    <source>
        <dbReference type="EMBL" id="KAJ9087947.1"/>
    </source>
</evidence>
<reference evidence="1" key="1">
    <citation type="submission" date="2022-04" db="EMBL/GenBank/DDBJ databases">
        <title>Genome of the entomopathogenic fungus Entomophthora muscae.</title>
        <authorList>
            <person name="Elya C."/>
            <person name="Lovett B.R."/>
            <person name="Lee E."/>
            <person name="Macias A.M."/>
            <person name="Hajek A.E."/>
            <person name="De Bivort B.L."/>
            <person name="Kasson M.T."/>
            <person name="De Fine Licht H.H."/>
            <person name="Stajich J.E."/>
        </authorList>
    </citation>
    <scope>NUCLEOTIDE SEQUENCE</scope>
    <source>
        <strain evidence="1">Berkeley</strain>
    </source>
</reference>
<gene>
    <name evidence="1" type="ORF">DSO57_1028060</name>
</gene>
<proteinExistence type="predicted"/>
<sequence length="111" mass="12701">MAKRVERSNTGTPQESKRVKIQDLKFIPFIPSPALFATPPRPVPAFREMAPSPEELPPSELTNAEALQLVTFIKDHTKANDPDYLLAREIEKQIRDGQLNWEESQTLKKIY</sequence>
<organism evidence="1 2">
    <name type="scientific">Entomophthora muscae</name>
    <dbReference type="NCBI Taxonomy" id="34485"/>
    <lineage>
        <taxon>Eukaryota</taxon>
        <taxon>Fungi</taxon>
        <taxon>Fungi incertae sedis</taxon>
        <taxon>Zoopagomycota</taxon>
        <taxon>Entomophthoromycotina</taxon>
        <taxon>Entomophthoromycetes</taxon>
        <taxon>Entomophthorales</taxon>
        <taxon>Entomophthoraceae</taxon>
        <taxon>Entomophthora</taxon>
    </lineage>
</organism>
<accession>A0ACC2UNL0</accession>
<protein>
    <submittedName>
        <fullName evidence="1">Uncharacterized protein</fullName>
    </submittedName>
</protein>
<keyword evidence="2" id="KW-1185">Reference proteome</keyword>
<comment type="caution">
    <text evidence="1">The sequence shown here is derived from an EMBL/GenBank/DDBJ whole genome shotgun (WGS) entry which is preliminary data.</text>
</comment>
<name>A0ACC2UNL0_9FUNG</name>